<dbReference type="AlphaFoldDB" id="A0A8G2F005"/>
<evidence type="ECO:0000313" key="3">
    <source>
        <dbReference type="Proteomes" id="UP000198615"/>
    </source>
</evidence>
<feature type="region of interest" description="Disordered" evidence="1">
    <location>
        <begin position="1"/>
        <end position="96"/>
    </location>
</feature>
<feature type="compositionally biased region" description="Pro residues" evidence="1">
    <location>
        <begin position="235"/>
        <end position="244"/>
    </location>
</feature>
<dbReference type="OrthoDB" id="8479549at2"/>
<comment type="caution">
    <text evidence="2">The sequence shown here is derived from an EMBL/GenBank/DDBJ whole genome shotgun (WGS) entry which is preliminary data.</text>
</comment>
<dbReference type="Proteomes" id="UP000198615">
    <property type="component" value="Unassembled WGS sequence"/>
</dbReference>
<feature type="compositionally biased region" description="Low complexity" evidence="1">
    <location>
        <begin position="245"/>
        <end position="268"/>
    </location>
</feature>
<feature type="compositionally biased region" description="Low complexity" evidence="1">
    <location>
        <begin position="175"/>
        <end position="196"/>
    </location>
</feature>
<protein>
    <submittedName>
        <fullName evidence="2">Uncharacterized protein</fullName>
    </submittedName>
</protein>
<keyword evidence="3" id="KW-1185">Reference proteome</keyword>
<accession>A0A8G2F005</accession>
<reference evidence="2 3" key="1">
    <citation type="submission" date="2016-10" db="EMBL/GenBank/DDBJ databases">
        <authorList>
            <person name="Varghese N."/>
            <person name="Submissions S."/>
        </authorList>
    </citation>
    <scope>NUCLEOTIDE SEQUENCE [LARGE SCALE GENOMIC DNA]</scope>
    <source>
        <strain evidence="2 3">DSM 18839</strain>
    </source>
</reference>
<evidence type="ECO:0000256" key="1">
    <source>
        <dbReference type="SAM" id="MobiDB-lite"/>
    </source>
</evidence>
<dbReference type="RefSeq" id="WP_139189399.1">
    <property type="nucleotide sequence ID" value="NZ_FNBW01000013.1"/>
</dbReference>
<feature type="region of interest" description="Disordered" evidence="1">
    <location>
        <begin position="171"/>
        <end position="268"/>
    </location>
</feature>
<feature type="compositionally biased region" description="Low complexity" evidence="1">
    <location>
        <begin position="14"/>
        <end position="26"/>
    </location>
</feature>
<gene>
    <name evidence="2" type="ORF">SAMN05660686_03889</name>
</gene>
<evidence type="ECO:0000313" key="2">
    <source>
        <dbReference type="EMBL" id="SDG28029.1"/>
    </source>
</evidence>
<proteinExistence type="predicted"/>
<dbReference type="EMBL" id="FNBW01000013">
    <property type="protein sequence ID" value="SDG28029.1"/>
    <property type="molecule type" value="Genomic_DNA"/>
</dbReference>
<sequence>MTDGASAPPPLPPGSSSTPAATNTPAQGQPTQNPATQNPSAQPGQGAAPQPASSNAQAQQPLPPDLARAQPGTVIEAEAVTRNADGSVTLRTAQGDIRADLARAQVAELLRNGGRVTVELRNPTAAPPQLVVTVRPGGVAQPAVSTGASTPSPTVPLTVGRILQAVTVPGPAASPAGQVPTAPQGQAPAPAGTPAATAPPAPGAGAAAAAGQGAAPTPGQIPAQAPAQTPAQSPTQPPAQPSAQPPSGQGIPPASSPATSSPATSTTPNALAVQSAYRNALGLTGRADQAPPASTARGAPAAAGAPAGASSGAGLAAATVPSAPGGSQLPVGAVVTVRVLATGQDAARFVGARSDGPTPSASGGGVSTLLSGTVSGVTQSGRPVIATPFGHLAINATSDLRIGDRVALDVLASRVGEMPTAERPAPLSVLAREWPALEGAMRALQEALGPQAAAQMTQAMVRPSPQMTAAMLFFMNALKAGDMRSWFGNEASRALESAGRGGLLSTLAEDFQTLQRATEPGDNGWRAFLVPVVGEEKRPIRVLTRGRRRGDRGKDGGAGDDGTAFLVDLELSRLGPFRLDGLVRNDLIDLWIRTTKPLPPLVRHDIKALFDGTLDRTGIQGRLAFKATPVLPPLPIADLQAGAAGDTESLFA</sequence>
<organism evidence="2 3">
    <name type="scientific">Thalassobaculum litoreum DSM 18839</name>
    <dbReference type="NCBI Taxonomy" id="1123362"/>
    <lineage>
        <taxon>Bacteria</taxon>
        <taxon>Pseudomonadati</taxon>
        <taxon>Pseudomonadota</taxon>
        <taxon>Alphaproteobacteria</taxon>
        <taxon>Rhodospirillales</taxon>
        <taxon>Thalassobaculaceae</taxon>
        <taxon>Thalassobaculum</taxon>
    </lineage>
</organism>
<feature type="compositionally biased region" description="Low complexity" evidence="1">
    <location>
        <begin position="203"/>
        <end position="234"/>
    </location>
</feature>
<feature type="region of interest" description="Disordered" evidence="1">
    <location>
        <begin position="285"/>
        <end position="328"/>
    </location>
</feature>
<feature type="compositionally biased region" description="Polar residues" evidence="1">
    <location>
        <begin position="27"/>
        <end position="38"/>
    </location>
</feature>
<name>A0A8G2F005_9PROT</name>
<feature type="compositionally biased region" description="Low complexity" evidence="1">
    <location>
        <begin position="39"/>
        <end position="60"/>
    </location>
</feature>
<feature type="compositionally biased region" description="Low complexity" evidence="1">
    <location>
        <begin position="290"/>
        <end position="318"/>
    </location>
</feature>